<evidence type="ECO:0000313" key="2">
    <source>
        <dbReference type="EMBL" id="MDH5830146.1"/>
    </source>
</evidence>
<proteinExistence type="predicted"/>
<evidence type="ECO:0008006" key="4">
    <source>
        <dbReference type="Google" id="ProtNLM"/>
    </source>
</evidence>
<name>A0ABT6JJC4_9GAMM</name>
<feature type="chain" id="PRO_5046626685" description="Lysyl endopeptidase" evidence="1">
    <location>
        <begin position="24"/>
        <end position="477"/>
    </location>
</feature>
<evidence type="ECO:0000256" key="1">
    <source>
        <dbReference type="SAM" id="SignalP"/>
    </source>
</evidence>
<protein>
    <recommendedName>
        <fullName evidence="4">Lysyl endopeptidase</fullName>
    </recommendedName>
</protein>
<evidence type="ECO:0000313" key="3">
    <source>
        <dbReference type="Proteomes" id="UP001156831"/>
    </source>
</evidence>
<dbReference type="EMBL" id="JARXRN010000021">
    <property type="protein sequence ID" value="MDH5830146.1"/>
    <property type="molecule type" value="Genomic_DNA"/>
</dbReference>
<dbReference type="Proteomes" id="UP001156831">
    <property type="component" value="Unassembled WGS sequence"/>
</dbReference>
<accession>A0ABT6JJC4</accession>
<dbReference type="InterPro" id="IPR009003">
    <property type="entry name" value="Peptidase_S1_PA"/>
</dbReference>
<dbReference type="Gene3D" id="2.40.10.10">
    <property type="entry name" value="Trypsin-like serine proteases"/>
    <property type="match status" value="2"/>
</dbReference>
<dbReference type="SUPFAM" id="SSF50494">
    <property type="entry name" value="Trypsin-like serine proteases"/>
    <property type="match status" value="1"/>
</dbReference>
<dbReference type="RefSeq" id="WP_280600666.1">
    <property type="nucleotide sequence ID" value="NZ_JARXRN010000021.1"/>
</dbReference>
<comment type="caution">
    <text evidence="2">The sequence shown here is derived from an EMBL/GenBank/DDBJ whole genome shotgun (WGS) entry which is preliminary data.</text>
</comment>
<dbReference type="InterPro" id="IPR043504">
    <property type="entry name" value="Peptidase_S1_PA_chymotrypsin"/>
</dbReference>
<keyword evidence="3" id="KW-1185">Reference proteome</keyword>
<dbReference type="PANTHER" id="PTHR36234">
    <property type="entry name" value="LYSYL ENDOPEPTIDASE"/>
    <property type="match status" value="1"/>
</dbReference>
<reference evidence="2 3" key="1">
    <citation type="submission" date="2023-04" db="EMBL/GenBank/DDBJ databases">
        <title>Luteimonas sp. M1R5S18.</title>
        <authorList>
            <person name="Sun J.-Q."/>
        </authorList>
    </citation>
    <scope>NUCLEOTIDE SEQUENCE [LARGE SCALE GENOMIC DNA]</scope>
    <source>
        <strain evidence="2 3">M1R5S18</strain>
    </source>
</reference>
<gene>
    <name evidence="2" type="ORF">QFW80_06385</name>
</gene>
<sequence>MPSVRCRGLSGLLALSAFTTALAGQPPRMHAEPSRTPAQKQQLAWRAADTIAVPATRLHYGEMSPRRILALHHANTVRTGKPLQIGIAREAAGEARSADLPPLRWTTRADGSSVARIELLSPLAYGIRAGLDVSRLDPRAELRFAGSARPDVVLATLTGAQARARRGDDGLYWTPATDGETQLIELWLPADASPADVQLRAPRLSHLMTNALDDFKILKNVGASDTCNIDTVCRVGQLGQTFVNAKAAVARMIFVLDGGSYYCTGTLLNDTDAATQVPLFHTAHHCIPTQSVAITLNTYWNFESTACGVDAPASYTMLTGGADYLYSSESTDGALLRLRDNAPAGATFAGWDANVLPASSAVTAIHHPAGDLKKVSFGQHLPGDSTGVRHAAGWLQGTTEGGSSGSGLFTVGSGGYYLRGGLYGGSASCNNSGALGNAGNVDWYSRFDVDFPSIRQYLMPAPAVPRRRNGSQPLRAP</sequence>
<keyword evidence="1" id="KW-0732">Signal</keyword>
<dbReference type="PANTHER" id="PTHR36234:SF5">
    <property type="entry name" value="LYSYL ENDOPEPTIDASE"/>
    <property type="match status" value="1"/>
</dbReference>
<organism evidence="2 3">
    <name type="scientific">Luteimonas rhizosphaericola</name>
    <dbReference type="NCBI Taxonomy" id="3042024"/>
    <lineage>
        <taxon>Bacteria</taxon>
        <taxon>Pseudomonadati</taxon>
        <taxon>Pseudomonadota</taxon>
        <taxon>Gammaproteobacteria</taxon>
        <taxon>Lysobacterales</taxon>
        <taxon>Lysobacteraceae</taxon>
        <taxon>Luteimonas</taxon>
    </lineage>
</organism>
<feature type="signal peptide" evidence="1">
    <location>
        <begin position="1"/>
        <end position="23"/>
    </location>
</feature>